<keyword evidence="2" id="KW-0378">Hydrolase</keyword>
<reference evidence="4" key="1">
    <citation type="journal article" date="2017" name="Nature">
        <title>The genome of Chenopodium quinoa.</title>
        <authorList>
            <person name="Jarvis D.E."/>
            <person name="Ho Y.S."/>
            <person name="Lightfoot D.J."/>
            <person name="Schmoeckel S.M."/>
            <person name="Li B."/>
            <person name="Borm T.J.A."/>
            <person name="Ohyanagi H."/>
            <person name="Mineta K."/>
            <person name="Michell C.T."/>
            <person name="Saber N."/>
            <person name="Kharbatia N.M."/>
            <person name="Rupper R.R."/>
            <person name="Sharp A.R."/>
            <person name="Dally N."/>
            <person name="Boughton B.A."/>
            <person name="Woo Y.H."/>
            <person name="Gao G."/>
            <person name="Schijlen E.G.W.M."/>
            <person name="Guo X."/>
            <person name="Momin A.A."/>
            <person name="Negrao S."/>
            <person name="Al-Babili S."/>
            <person name="Gehring C."/>
            <person name="Roessner U."/>
            <person name="Jung C."/>
            <person name="Murphy K."/>
            <person name="Arold S.T."/>
            <person name="Gojobori T."/>
            <person name="van der Linden C.G."/>
            <person name="van Loo E.N."/>
            <person name="Jellen E.N."/>
            <person name="Maughan P.J."/>
            <person name="Tester M."/>
        </authorList>
    </citation>
    <scope>NUCLEOTIDE SEQUENCE [LARGE SCALE GENOMIC DNA]</scope>
    <source>
        <strain evidence="4">cv. PI 614886</strain>
    </source>
</reference>
<dbReference type="InterPro" id="IPR002168">
    <property type="entry name" value="Lipase_GDXG_HIS_AS"/>
</dbReference>
<dbReference type="EnsemblPlants" id="AUR62021276-RA">
    <property type="protein sequence ID" value="AUR62021276-RA:cds"/>
    <property type="gene ID" value="AUR62021276"/>
</dbReference>
<reference evidence="4" key="2">
    <citation type="submission" date="2021-03" db="UniProtKB">
        <authorList>
            <consortium name="EnsemblPlants"/>
        </authorList>
    </citation>
    <scope>IDENTIFICATION</scope>
</reference>
<dbReference type="OMA" id="IGNCEDE"/>
<evidence type="ECO:0000259" key="3">
    <source>
        <dbReference type="Pfam" id="PF07859"/>
    </source>
</evidence>
<evidence type="ECO:0000256" key="1">
    <source>
        <dbReference type="ARBA" id="ARBA00010515"/>
    </source>
</evidence>
<dbReference type="Gramene" id="AUR62021276-RA">
    <property type="protein sequence ID" value="AUR62021276-RA:cds"/>
    <property type="gene ID" value="AUR62021276"/>
</dbReference>
<dbReference type="AlphaFoldDB" id="A0A803M0M5"/>
<dbReference type="SUPFAM" id="SSF53474">
    <property type="entry name" value="alpha/beta-Hydrolases"/>
    <property type="match status" value="1"/>
</dbReference>
<evidence type="ECO:0000313" key="5">
    <source>
        <dbReference type="Proteomes" id="UP000596660"/>
    </source>
</evidence>
<dbReference type="PANTHER" id="PTHR23024:SF546">
    <property type="entry name" value="CARBOXYLESTERASE 120-RELATED"/>
    <property type="match status" value="1"/>
</dbReference>
<dbReference type="GO" id="GO:0016787">
    <property type="term" value="F:hydrolase activity"/>
    <property type="evidence" value="ECO:0007669"/>
    <property type="project" value="UniProtKB-KW"/>
</dbReference>
<dbReference type="Gene3D" id="3.40.50.1820">
    <property type="entry name" value="alpha/beta hydrolase"/>
    <property type="match status" value="1"/>
</dbReference>
<organism evidence="4 5">
    <name type="scientific">Chenopodium quinoa</name>
    <name type="common">Quinoa</name>
    <dbReference type="NCBI Taxonomy" id="63459"/>
    <lineage>
        <taxon>Eukaryota</taxon>
        <taxon>Viridiplantae</taxon>
        <taxon>Streptophyta</taxon>
        <taxon>Embryophyta</taxon>
        <taxon>Tracheophyta</taxon>
        <taxon>Spermatophyta</taxon>
        <taxon>Magnoliopsida</taxon>
        <taxon>eudicotyledons</taxon>
        <taxon>Gunneridae</taxon>
        <taxon>Pentapetalae</taxon>
        <taxon>Caryophyllales</taxon>
        <taxon>Chenopodiaceae</taxon>
        <taxon>Chenopodioideae</taxon>
        <taxon>Atripliceae</taxon>
        <taxon>Chenopodium</taxon>
    </lineage>
</organism>
<comment type="similarity">
    <text evidence="1">Belongs to the 'GDXG' lipolytic enzyme family.</text>
</comment>
<dbReference type="Pfam" id="PF07859">
    <property type="entry name" value="Abhydrolase_3"/>
    <property type="match status" value="1"/>
</dbReference>
<dbReference type="InterPro" id="IPR029058">
    <property type="entry name" value="AB_hydrolase_fold"/>
</dbReference>
<sequence length="325" mass="36204">MSQLQYSNPINPYNRLHIIQNSDGTLTRLPEFYPTIPPSTTDTSAPSLSKDVILNSDHNTSVRIFLPKNVSNHEKTSKKLPILVFVHGGGFVLCSVATPVVHEFCSESASQLGALVVSVEYRLAPEHRLPAQYDDVLEALNWVKEGKDEWLKNYGDLTRCVMMGESAGGNIVYHVGLKVANQIDDFKPLIIKGLILIQPFFGGVERTKSEIRLVNDEDLSLVVNDLLWDLSLPVGSNRSHEYCDPFVGDGLKLWDRVRDLGWKIGVTGCDGDPLFDRNVKLGKLLEQKGVGVRSLFDKGGHHGMFLSNPPKTKELFDFVNSFFPV</sequence>
<proteinExistence type="inferred from homology"/>
<keyword evidence="5" id="KW-1185">Reference proteome</keyword>
<dbReference type="PROSITE" id="PS01173">
    <property type="entry name" value="LIPASE_GDXG_HIS"/>
    <property type="match status" value="1"/>
</dbReference>
<feature type="domain" description="Alpha/beta hydrolase fold-3" evidence="3">
    <location>
        <begin position="83"/>
        <end position="305"/>
    </location>
</feature>
<dbReference type="InterPro" id="IPR013094">
    <property type="entry name" value="AB_hydrolase_3"/>
</dbReference>
<name>A0A803M0M5_CHEQI</name>
<dbReference type="InterPro" id="IPR050466">
    <property type="entry name" value="Carboxylest/Gibb_receptor"/>
</dbReference>
<dbReference type="Proteomes" id="UP000596660">
    <property type="component" value="Unplaced"/>
</dbReference>
<protein>
    <recommendedName>
        <fullName evidence="3">Alpha/beta hydrolase fold-3 domain-containing protein</fullName>
    </recommendedName>
</protein>
<evidence type="ECO:0000313" key="4">
    <source>
        <dbReference type="EnsemblPlants" id="AUR62021276-RA:cds"/>
    </source>
</evidence>
<dbReference type="PANTHER" id="PTHR23024">
    <property type="entry name" value="ARYLACETAMIDE DEACETYLASE"/>
    <property type="match status" value="1"/>
</dbReference>
<evidence type="ECO:0000256" key="2">
    <source>
        <dbReference type="ARBA" id="ARBA00022801"/>
    </source>
</evidence>
<accession>A0A803M0M5</accession>